<dbReference type="RefSeq" id="WP_184874170.1">
    <property type="nucleotide sequence ID" value="NZ_JACHEF010000003.1"/>
</dbReference>
<evidence type="ECO:0000313" key="7">
    <source>
        <dbReference type="EMBL" id="MBB6411168.1"/>
    </source>
</evidence>
<evidence type="ECO:0000256" key="5">
    <source>
        <dbReference type="NCBIfam" id="TIGR01814"/>
    </source>
</evidence>
<dbReference type="Gene3D" id="3.90.1150.10">
    <property type="entry name" value="Aspartate Aminotransferase, domain 1"/>
    <property type="match status" value="1"/>
</dbReference>
<dbReference type="Pfam" id="PF22580">
    <property type="entry name" value="KYNU_C"/>
    <property type="match status" value="1"/>
</dbReference>
<comment type="function">
    <text evidence="4 6">Catalyzes the cleavage of L-kynurenine (L-Kyn) and L-3-hydroxykynurenine (L-3OHKyn) into anthranilic acid (AA) and 3-hydroxyanthranilic acid (3-OHAA), respectively.</text>
</comment>
<dbReference type="GO" id="GO:0030429">
    <property type="term" value="F:kynureninase activity"/>
    <property type="evidence" value="ECO:0007669"/>
    <property type="project" value="UniProtKB-UniRule"/>
</dbReference>
<name>A0A841PEQ5_9HYPH</name>
<accession>A0A841PEQ5</accession>
<dbReference type="UniPathway" id="UPA00253">
    <property type="reaction ID" value="UER00329"/>
</dbReference>
<proteinExistence type="inferred from homology"/>
<dbReference type="Gene3D" id="3.40.640.10">
    <property type="entry name" value="Type I PLP-dependent aspartate aminotransferase-like (Major domain)"/>
    <property type="match status" value="1"/>
</dbReference>
<dbReference type="NCBIfam" id="TIGR01814">
    <property type="entry name" value="kynureninase"/>
    <property type="match status" value="1"/>
</dbReference>
<comment type="similarity">
    <text evidence="4 6">Belongs to the kynureninase family.</text>
</comment>
<comment type="catalytic activity">
    <reaction evidence="6">
        <text>3-hydroxy-L-kynurenine + H2O = 3-hydroxyanthranilate + L-alanine + H(+)</text>
        <dbReference type="Rhea" id="RHEA:25143"/>
        <dbReference type="ChEBI" id="CHEBI:15377"/>
        <dbReference type="ChEBI" id="CHEBI:15378"/>
        <dbReference type="ChEBI" id="CHEBI:36559"/>
        <dbReference type="ChEBI" id="CHEBI:57972"/>
        <dbReference type="ChEBI" id="CHEBI:58125"/>
        <dbReference type="EC" id="3.7.1.3"/>
    </reaction>
</comment>
<comment type="catalytic activity">
    <reaction evidence="4 6">
        <text>L-kynurenine + H2O = anthranilate + L-alanine + H(+)</text>
        <dbReference type="Rhea" id="RHEA:16813"/>
        <dbReference type="ChEBI" id="CHEBI:15377"/>
        <dbReference type="ChEBI" id="CHEBI:15378"/>
        <dbReference type="ChEBI" id="CHEBI:16567"/>
        <dbReference type="ChEBI" id="CHEBI:57959"/>
        <dbReference type="ChEBI" id="CHEBI:57972"/>
        <dbReference type="EC" id="3.7.1.3"/>
    </reaction>
</comment>
<dbReference type="GO" id="GO:0019441">
    <property type="term" value="P:L-tryptophan catabolic process to kynurenine"/>
    <property type="evidence" value="ECO:0007669"/>
    <property type="project" value="TreeGrafter"/>
</dbReference>
<dbReference type="InterPro" id="IPR015424">
    <property type="entry name" value="PyrdxlP-dep_Trfase"/>
</dbReference>
<feature type="binding site" evidence="4">
    <location>
        <position position="255"/>
    </location>
    <ligand>
        <name>pyridoxal 5'-phosphate</name>
        <dbReference type="ChEBI" id="CHEBI:597326"/>
    </ligand>
</feature>
<dbReference type="PIRSF" id="PIRSF038800">
    <property type="entry name" value="KYNU"/>
    <property type="match status" value="1"/>
</dbReference>
<evidence type="ECO:0000256" key="3">
    <source>
        <dbReference type="ARBA" id="ARBA00022898"/>
    </source>
</evidence>
<protein>
    <recommendedName>
        <fullName evidence="4 5">Kynureninase</fullName>
        <ecNumber evidence="4 5">3.7.1.3</ecNumber>
    </recommendedName>
    <alternativeName>
        <fullName evidence="4">L-kynurenine hydrolase</fullName>
    </alternativeName>
</protein>
<sequence length="415" mass="45198">MNATLDLAAIEAMDAADPLRSMRDRFVLPQGVIYLDGNSLGAASPAVFDELNKAATQEWAQDLIRAWNTAGWFDMPVELGDQLGRLIGAAAGQTVVCDTTSINIYKVLHAALAMRPDRSVIVAEGDSFPTDLYMAEGVASTRPGTVLRLEGVDAPDIEELIDERVAVILVNHVNYKSGQLRDMAALTRRAHQAGALIVWDLCHTAGALPVELDGANADFAIGCTYKYLNGGPGSPAFIYAAERHHGDVYQPLSGWWGHARPFAFEQAYAAGTGIRRFLCGTQPVLSMRALKGALDLWNNVDMAAVRQKSIALTDLFIHLVEARCGAYGLELESPRNGNERGSQVSFIHSNGYQVMRALIERGVIGDFRAPSTIRFGFTPLYVGYKDVWQAVEVLEDILRTGAWQDARFAVKTAVT</sequence>
<evidence type="ECO:0000256" key="6">
    <source>
        <dbReference type="PIRNR" id="PIRNR038800"/>
    </source>
</evidence>
<dbReference type="HAMAP" id="MF_01970">
    <property type="entry name" value="Kynureninase"/>
    <property type="match status" value="1"/>
</dbReference>
<dbReference type="InterPro" id="IPR010111">
    <property type="entry name" value="Kynureninase"/>
</dbReference>
<keyword evidence="2 4" id="KW-0378">Hydrolase</keyword>
<comment type="pathway">
    <text evidence="4 6">Amino-acid degradation; L-kynurenine degradation; L-alanine and anthranilate from L-kynurenine: step 1/1.</text>
</comment>
<dbReference type="Proteomes" id="UP000556329">
    <property type="component" value="Unassembled WGS sequence"/>
</dbReference>
<dbReference type="UniPathway" id="UPA00334">
    <property type="reaction ID" value="UER00455"/>
</dbReference>
<comment type="subunit">
    <text evidence="4 6">Homodimer.</text>
</comment>
<dbReference type="GO" id="GO:0005737">
    <property type="term" value="C:cytoplasm"/>
    <property type="evidence" value="ECO:0007669"/>
    <property type="project" value="UniProtKB-UniRule"/>
</dbReference>
<comment type="pathway">
    <text evidence="4 6">Cofactor biosynthesis; NAD(+) biosynthesis; quinolinate from L-kynurenine: step 2/3.</text>
</comment>
<dbReference type="PANTHER" id="PTHR14084:SF0">
    <property type="entry name" value="KYNURENINASE"/>
    <property type="match status" value="1"/>
</dbReference>
<dbReference type="GO" id="GO:0097053">
    <property type="term" value="P:L-kynurenine catabolic process"/>
    <property type="evidence" value="ECO:0007669"/>
    <property type="project" value="UniProtKB-UniRule"/>
</dbReference>
<evidence type="ECO:0000256" key="4">
    <source>
        <dbReference type="HAMAP-Rule" id="MF_01970"/>
    </source>
</evidence>
<evidence type="ECO:0000256" key="1">
    <source>
        <dbReference type="ARBA" id="ARBA00022642"/>
    </source>
</evidence>
<feature type="binding site" evidence="4">
    <location>
        <position position="200"/>
    </location>
    <ligand>
        <name>pyridoxal 5'-phosphate</name>
        <dbReference type="ChEBI" id="CHEBI:597326"/>
    </ligand>
</feature>
<feature type="binding site" evidence="4">
    <location>
        <position position="100"/>
    </location>
    <ligand>
        <name>pyridoxal 5'-phosphate</name>
        <dbReference type="ChEBI" id="CHEBI:597326"/>
    </ligand>
</feature>
<dbReference type="GO" id="GO:0019805">
    <property type="term" value="P:quinolinate biosynthetic process"/>
    <property type="evidence" value="ECO:0007669"/>
    <property type="project" value="UniProtKB-UniRule"/>
</dbReference>
<feature type="binding site" evidence="4">
    <location>
        <position position="203"/>
    </location>
    <ligand>
        <name>pyridoxal 5'-phosphate</name>
        <dbReference type="ChEBI" id="CHEBI:597326"/>
    </ligand>
</feature>
<dbReference type="GO" id="GO:0009435">
    <property type="term" value="P:NAD+ biosynthetic process"/>
    <property type="evidence" value="ECO:0007669"/>
    <property type="project" value="UniProtKB-UniRule"/>
</dbReference>
<gene>
    <name evidence="4" type="primary">kynU</name>
    <name evidence="7" type="ORF">HNQ71_003842</name>
</gene>
<dbReference type="GO" id="GO:0043420">
    <property type="term" value="P:anthranilate metabolic process"/>
    <property type="evidence" value="ECO:0007669"/>
    <property type="project" value="TreeGrafter"/>
</dbReference>
<keyword evidence="3 4" id="KW-0663">Pyridoxal phosphate</keyword>
<keyword evidence="8" id="KW-1185">Reference proteome</keyword>
<evidence type="ECO:0000256" key="2">
    <source>
        <dbReference type="ARBA" id="ARBA00022801"/>
    </source>
</evidence>
<dbReference type="AlphaFoldDB" id="A0A841PEQ5"/>
<comment type="caution">
    <text evidence="7">The sequence shown here is derived from an EMBL/GenBank/DDBJ whole genome shotgun (WGS) entry which is preliminary data.</text>
</comment>
<comment type="caution">
    <text evidence="4">Lacks conserved residue(s) required for the propagation of feature annotation.</text>
</comment>
<dbReference type="EMBL" id="JACHEF010000003">
    <property type="protein sequence ID" value="MBB6411168.1"/>
    <property type="molecule type" value="Genomic_DNA"/>
</dbReference>
<reference evidence="7 8" key="1">
    <citation type="submission" date="2020-08" db="EMBL/GenBank/DDBJ databases">
        <title>Genomic Encyclopedia of Type Strains, Phase IV (KMG-IV): sequencing the most valuable type-strain genomes for metagenomic binning, comparative biology and taxonomic classification.</title>
        <authorList>
            <person name="Goeker M."/>
        </authorList>
    </citation>
    <scope>NUCLEOTIDE SEQUENCE [LARGE SCALE GENOMIC DNA]</scope>
    <source>
        <strain evidence="7 8">DSM 100039</strain>
    </source>
</reference>
<dbReference type="EC" id="3.7.1.3" evidence="4 5"/>
<feature type="binding site" evidence="4">
    <location>
        <position position="281"/>
    </location>
    <ligand>
        <name>pyridoxal 5'-phosphate</name>
        <dbReference type="ChEBI" id="CHEBI:597326"/>
    </ligand>
</feature>
<feature type="binding site" evidence="4">
    <location>
        <position position="101"/>
    </location>
    <ligand>
        <name>pyridoxal 5'-phosphate</name>
        <dbReference type="ChEBI" id="CHEBI:597326"/>
    </ligand>
</feature>
<feature type="binding site" evidence="4">
    <location>
        <begin position="128"/>
        <end position="131"/>
    </location>
    <ligand>
        <name>pyridoxal 5'-phosphate</name>
        <dbReference type="ChEBI" id="CHEBI:597326"/>
    </ligand>
</feature>
<dbReference type="GO" id="GO:0030170">
    <property type="term" value="F:pyridoxal phosphate binding"/>
    <property type="evidence" value="ECO:0007669"/>
    <property type="project" value="UniProtKB-UniRule"/>
</dbReference>
<dbReference type="PANTHER" id="PTHR14084">
    <property type="entry name" value="KYNURENINASE"/>
    <property type="match status" value="1"/>
</dbReference>
<keyword evidence="1 4" id="KW-0662">Pyridine nucleotide biosynthesis</keyword>
<feature type="modified residue" description="N6-(pyridoxal phosphate)lysine" evidence="4">
    <location>
        <position position="226"/>
    </location>
</feature>
<organism evidence="7 8">
    <name type="scientific">Mesorhizobium sangaii</name>
    <dbReference type="NCBI Taxonomy" id="505389"/>
    <lineage>
        <taxon>Bacteria</taxon>
        <taxon>Pseudomonadati</taxon>
        <taxon>Pseudomonadota</taxon>
        <taxon>Alphaproteobacteria</taxon>
        <taxon>Hyphomicrobiales</taxon>
        <taxon>Phyllobacteriaceae</taxon>
        <taxon>Mesorhizobium</taxon>
    </lineage>
</organism>
<dbReference type="InterPro" id="IPR015422">
    <property type="entry name" value="PyrdxlP-dep_Trfase_small"/>
</dbReference>
<evidence type="ECO:0000313" key="8">
    <source>
        <dbReference type="Proteomes" id="UP000556329"/>
    </source>
</evidence>
<dbReference type="SUPFAM" id="SSF53383">
    <property type="entry name" value="PLP-dependent transferases"/>
    <property type="match status" value="1"/>
</dbReference>
<dbReference type="InterPro" id="IPR015421">
    <property type="entry name" value="PyrdxlP-dep_Trfase_major"/>
</dbReference>
<feature type="binding site" evidence="4">
    <location>
        <position position="225"/>
    </location>
    <ligand>
        <name>pyridoxal 5'-phosphate</name>
        <dbReference type="ChEBI" id="CHEBI:597326"/>
    </ligand>
</feature>
<comment type="cofactor">
    <cofactor evidence="4 6">
        <name>pyridoxal 5'-phosphate</name>
        <dbReference type="ChEBI" id="CHEBI:597326"/>
    </cofactor>
</comment>